<dbReference type="InterPro" id="IPR000486">
    <property type="entry name" value="Xdiol_ring_cleave_dOase_1/2"/>
</dbReference>
<evidence type="ECO:0000313" key="10">
    <source>
        <dbReference type="EMBL" id="KAK5046470.1"/>
    </source>
</evidence>
<dbReference type="GO" id="GO:0008198">
    <property type="term" value="F:ferrous iron binding"/>
    <property type="evidence" value="ECO:0007669"/>
    <property type="project" value="InterPro"/>
</dbReference>
<dbReference type="InterPro" id="IPR050383">
    <property type="entry name" value="GlyoxalaseI/FosfomycinResist"/>
</dbReference>
<sequence length="204" mass="22831">MTVNVNVFGNSTNSNGSMHNIKVKSPSSLAHVVFRTSNYDAMVDYWQAFLGADITFKDSNLAFLRYDHEHHRIAIIRVPGVGPKVANAAGLEHVAFSYDGLRDLVDSYQQRKALGMHPFWCTNHGPTTSIYYNDPDGNRIETQVDNFDTVEAANAFMTSEMFKQNPIGTDFDPETLVQQVEAGEDDKLIKTRREIGVRGLPEGF</sequence>
<keyword evidence="5" id="KW-0058">Aromatic hydrocarbons catabolism</keyword>
<evidence type="ECO:0000256" key="6">
    <source>
        <dbReference type="ARBA" id="ARBA00022964"/>
    </source>
</evidence>
<comment type="cofactor">
    <cofactor evidence="1">
        <name>Fe(2+)</name>
        <dbReference type="ChEBI" id="CHEBI:29033"/>
    </cofactor>
</comment>
<evidence type="ECO:0000256" key="8">
    <source>
        <dbReference type="ARBA" id="ARBA00023004"/>
    </source>
</evidence>
<keyword evidence="11" id="KW-1185">Reference proteome</keyword>
<keyword evidence="8" id="KW-0408">Iron</keyword>
<dbReference type="PROSITE" id="PS51819">
    <property type="entry name" value="VOC"/>
    <property type="match status" value="1"/>
</dbReference>
<evidence type="ECO:0000256" key="1">
    <source>
        <dbReference type="ARBA" id="ARBA00001954"/>
    </source>
</evidence>
<dbReference type="Proteomes" id="UP001358417">
    <property type="component" value="Unassembled WGS sequence"/>
</dbReference>
<keyword evidence="4" id="KW-0479">Metal-binding</keyword>
<comment type="caution">
    <text evidence="10">The sequence shown here is derived from an EMBL/GenBank/DDBJ whole genome shotgun (WGS) entry which is preliminary data.</text>
</comment>
<dbReference type="InterPro" id="IPR029068">
    <property type="entry name" value="Glyas_Bleomycin-R_OHBP_Dase"/>
</dbReference>
<evidence type="ECO:0000256" key="5">
    <source>
        <dbReference type="ARBA" id="ARBA00022797"/>
    </source>
</evidence>
<dbReference type="PANTHER" id="PTHR21366:SF14">
    <property type="entry name" value="GLYOXALASE DOMAIN-CONTAINING PROTEIN 5"/>
    <property type="match status" value="1"/>
</dbReference>
<gene>
    <name evidence="10" type="ORF">LTR84_008273</name>
</gene>
<dbReference type="GeneID" id="89976437"/>
<evidence type="ECO:0000256" key="7">
    <source>
        <dbReference type="ARBA" id="ARBA00023002"/>
    </source>
</evidence>
<dbReference type="SUPFAM" id="SSF54593">
    <property type="entry name" value="Glyoxalase/Bleomycin resistance protein/Dihydroxybiphenyl dioxygenase"/>
    <property type="match status" value="1"/>
</dbReference>
<comment type="similarity">
    <text evidence="3">Belongs to the glyoxalase I family.</text>
</comment>
<comment type="similarity">
    <text evidence="2">Belongs to the extradiol ring-cleavage dioxygenase family.</text>
</comment>
<protein>
    <recommendedName>
        <fullName evidence="9">VOC domain-containing protein</fullName>
    </recommendedName>
</protein>
<dbReference type="PROSITE" id="PS00082">
    <property type="entry name" value="EXTRADIOL_DIOXYGENAS"/>
    <property type="match status" value="1"/>
</dbReference>
<proteinExistence type="inferred from homology"/>
<dbReference type="PANTHER" id="PTHR21366">
    <property type="entry name" value="GLYOXALASE FAMILY PROTEIN"/>
    <property type="match status" value="1"/>
</dbReference>
<dbReference type="Gene3D" id="3.10.180.10">
    <property type="entry name" value="2,3-Dihydroxybiphenyl 1,2-Dioxygenase, domain 1"/>
    <property type="match status" value="1"/>
</dbReference>
<evidence type="ECO:0000259" key="9">
    <source>
        <dbReference type="PROSITE" id="PS51819"/>
    </source>
</evidence>
<dbReference type="AlphaFoldDB" id="A0AAV9N0F4"/>
<dbReference type="InterPro" id="IPR037523">
    <property type="entry name" value="VOC_core"/>
</dbReference>
<keyword evidence="7" id="KW-0560">Oxidoreductase</keyword>
<dbReference type="GO" id="GO:0051213">
    <property type="term" value="F:dioxygenase activity"/>
    <property type="evidence" value="ECO:0007669"/>
    <property type="project" value="UniProtKB-KW"/>
</dbReference>
<dbReference type="EMBL" id="JAVRRD010000030">
    <property type="protein sequence ID" value="KAK5046470.1"/>
    <property type="molecule type" value="Genomic_DNA"/>
</dbReference>
<keyword evidence="6" id="KW-0223">Dioxygenase</keyword>
<accession>A0AAV9N0F4</accession>
<evidence type="ECO:0000256" key="2">
    <source>
        <dbReference type="ARBA" id="ARBA00008784"/>
    </source>
</evidence>
<dbReference type="InterPro" id="IPR004360">
    <property type="entry name" value="Glyas_Fos-R_dOase_dom"/>
</dbReference>
<feature type="domain" description="VOC" evidence="9">
    <location>
        <begin position="28"/>
        <end position="145"/>
    </location>
</feature>
<evidence type="ECO:0000256" key="4">
    <source>
        <dbReference type="ARBA" id="ARBA00022723"/>
    </source>
</evidence>
<evidence type="ECO:0000256" key="3">
    <source>
        <dbReference type="ARBA" id="ARBA00010363"/>
    </source>
</evidence>
<reference evidence="10 11" key="1">
    <citation type="submission" date="2023-08" db="EMBL/GenBank/DDBJ databases">
        <title>Black Yeasts Isolated from many extreme environments.</title>
        <authorList>
            <person name="Coleine C."/>
            <person name="Stajich J.E."/>
            <person name="Selbmann L."/>
        </authorList>
    </citation>
    <scope>NUCLEOTIDE SEQUENCE [LARGE SCALE GENOMIC DNA]</scope>
    <source>
        <strain evidence="10 11">CCFEE 5792</strain>
    </source>
</reference>
<name>A0AAV9N0F4_9EURO</name>
<dbReference type="Pfam" id="PF00903">
    <property type="entry name" value="Glyoxalase"/>
    <property type="match status" value="1"/>
</dbReference>
<dbReference type="RefSeq" id="XP_064702061.1">
    <property type="nucleotide sequence ID" value="XM_064851820.1"/>
</dbReference>
<evidence type="ECO:0000313" key="11">
    <source>
        <dbReference type="Proteomes" id="UP001358417"/>
    </source>
</evidence>
<organism evidence="10 11">
    <name type="scientific">Exophiala bonariae</name>
    <dbReference type="NCBI Taxonomy" id="1690606"/>
    <lineage>
        <taxon>Eukaryota</taxon>
        <taxon>Fungi</taxon>
        <taxon>Dikarya</taxon>
        <taxon>Ascomycota</taxon>
        <taxon>Pezizomycotina</taxon>
        <taxon>Eurotiomycetes</taxon>
        <taxon>Chaetothyriomycetidae</taxon>
        <taxon>Chaetothyriales</taxon>
        <taxon>Herpotrichiellaceae</taxon>
        <taxon>Exophiala</taxon>
    </lineage>
</organism>